<proteinExistence type="predicted"/>
<accession>A0AA40KXW3</accession>
<feature type="region of interest" description="Disordered" evidence="1">
    <location>
        <begin position="15"/>
        <end position="47"/>
    </location>
</feature>
<protein>
    <submittedName>
        <fullName evidence="2">Uncharacterized protein</fullName>
    </submittedName>
</protein>
<feature type="compositionally biased region" description="Basic residues" evidence="1">
    <location>
        <begin position="31"/>
        <end position="42"/>
    </location>
</feature>
<gene>
    <name evidence="2" type="ORF">K0M31_001108</name>
</gene>
<sequence>MACAIIPTAWMKGSASDAHCSELPEGSKRTNSSKRQKHRRREHANEEREIDNSVTRFCIFLDLPV</sequence>
<feature type="compositionally biased region" description="Basic and acidic residues" evidence="1">
    <location>
        <begin position="19"/>
        <end position="28"/>
    </location>
</feature>
<keyword evidence="3" id="KW-1185">Reference proteome</keyword>
<reference evidence="2" key="1">
    <citation type="submission" date="2021-10" db="EMBL/GenBank/DDBJ databases">
        <title>Melipona bicolor Genome sequencing and assembly.</title>
        <authorList>
            <person name="Araujo N.S."/>
            <person name="Arias M.C."/>
        </authorList>
    </citation>
    <scope>NUCLEOTIDE SEQUENCE</scope>
    <source>
        <strain evidence="2">USP_2M_L1-L4_2017</strain>
        <tissue evidence="2">Whole body</tissue>
    </source>
</reference>
<organism evidence="2 3">
    <name type="scientific">Melipona bicolor</name>
    <dbReference type="NCBI Taxonomy" id="60889"/>
    <lineage>
        <taxon>Eukaryota</taxon>
        <taxon>Metazoa</taxon>
        <taxon>Ecdysozoa</taxon>
        <taxon>Arthropoda</taxon>
        <taxon>Hexapoda</taxon>
        <taxon>Insecta</taxon>
        <taxon>Pterygota</taxon>
        <taxon>Neoptera</taxon>
        <taxon>Endopterygota</taxon>
        <taxon>Hymenoptera</taxon>
        <taxon>Apocrita</taxon>
        <taxon>Aculeata</taxon>
        <taxon>Apoidea</taxon>
        <taxon>Anthophila</taxon>
        <taxon>Apidae</taxon>
        <taxon>Melipona</taxon>
    </lineage>
</organism>
<name>A0AA40KXW3_9HYME</name>
<dbReference type="AlphaFoldDB" id="A0AA40KXW3"/>
<evidence type="ECO:0000313" key="2">
    <source>
        <dbReference type="EMBL" id="KAK1136562.1"/>
    </source>
</evidence>
<evidence type="ECO:0000313" key="3">
    <source>
        <dbReference type="Proteomes" id="UP001177670"/>
    </source>
</evidence>
<dbReference type="EMBL" id="JAHYIQ010000001">
    <property type="protein sequence ID" value="KAK1136562.1"/>
    <property type="molecule type" value="Genomic_DNA"/>
</dbReference>
<dbReference type="Proteomes" id="UP001177670">
    <property type="component" value="Unassembled WGS sequence"/>
</dbReference>
<evidence type="ECO:0000256" key="1">
    <source>
        <dbReference type="SAM" id="MobiDB-lite"/>
    </source>
</evidence>
<comment type="caution">
    <text evidence="2">The sequence shown here is derived from an EMBL/GenBank/DDBJ whole genome shotgun (WGS) entry which is preliminary data.</text>
</comment>